<feature type="region of interest" description="Disordered" evidence="1">
    <location>
        <begin position="1"/>
        <end position="40"/>
    </location>
</feature>
<accession>A0A4R6YWU6</accession>
<organism evidence="2 3">
    <name type="scientific">Tahibacter aquaticus</name>
    <dbReference type="NCBI Taxonomy" id="520092"/>
    <lineage>
        <taxon>Bacteria</taxon>
        <taxon>Pseudomonadati</taxon>
        <taxon>Pseudomonadota</taxon>
        <taxon>Gammaproteobacteria</taxon>
        <taxon>Lysobacterales</taxon>
        <taxon>Rhodanobacteraceae</taxon>
        <taxon>Tahibacter</taxon>
    </lineage>
</organism>
<reference evidence="2 3" key="1">
    <citation type="submission" date="2019-03" db="EMBL/GenBank/DDBJ databases">
        <title>Genomic Encyclopedia of Type Strains, Phase IV (KMG-IV): sequencing the most valuable type-strain genomes for metagenomic binning, comparative biology and taxonomic classification.</title>
        <authorList>
            <person name="Goeker M."/>
        </authorList>
    </citation>
    <scope>NUCLEOTIDE SEQUENCE [LARGE SCALE GENOMIC DNA]</scope>
    <source>
        <strain evidence="2 3">DSM 21667</strain>
    </source>
</reference>
<protein>
    <submittedName>
        <fullName evidence="2">Uncharacterized protein</fullName>
    </submittedName>
</protein>
<feature type="compositionally biased region" description="Basic and acidic residues" evidence="1">
    <location>
        <begin position="1"/>
        <end position="25"/>
    </location>
</feature>
<gene>
    <name evidence="2" type="ORF">DFR29_107330</name>
</gene>
<sequence length="40" mass="4624">MMGEQHDALSPRRAWERGLEQDAQAREPYPGEPHTPEPRP</sequence>
<name>A0A4R6YWU6_9GAMM</name>
<comment type="caution">
    <text evidence="2">The sequence shown here is derived from an EMBL/GenBank/DDBJ whole genome shotgun (WGS) entry which is preliminary data.</text>
</comment>
<evidence type="ECO:0000256" key="1">
    <source>
        <dbReference type="SAM" id="MobiDB-lite"/>
    </source>
</evidence>
<dbReference type="AlphaFoldDB" id="A0A4R6YWU6"/>
<keyword evidence="3" id="KW-1185">Reference proteome</keyword>
<evidence type="ECO:0000313" key="3">
    <source>
        <dbReference type="Proteomes" id="UP000295293"/>
    </source>
</evidence>
<evidence type="ECO:0000313" key="2">
    <source>
        <dbReference type="EMBL" id="TDR43316.1"/>
    </source>
</evidence>
<dbReference type="EMBL" id="SNZH01000007">
    <property type="protein sequence ID" value="TDR43316.1"/>
    <property type="molecule type" value="Genomic_DNA"/>
</dbReference>
<dbReference type="Proteomes" id="UP000295293">
    <property type="component" value="Unassembled WGS sequence"/>
</dbReference>
<proteinExistence type="predicted"/>